<protein>
    <recommendedName>
        <fullName evidence="1">DUF6589 domain-containing protein</fullName>
    </recommendedName>
</protein>
<dbReference type="OrthoDB" id="10068329at2759"/>
<dbReference type="InterPro" id="IPR046496">
    <property type="entry name" value="DUF6589"/>
</dbReference>
<evidence type="ECO:0000313" key="2">
    <source>
        <dbReference type="EMBL" id="CAC5406574.1"/>
    </source>
</evidence>
<accession>A0A6J8DHH4</accession>
<reference evidence="2 3" key="1">
    <citation type="submission" date="2020-06" db="EMBL/GenBank/DDBJ databases">
        <authorList>
            <person name="Li R."/>
            <person name="Bekaert M."/>
        </authorList>
    </citation>
    <scope>NUCLEOTIDE SEQUENCE [LARGE SCALE GENOMIC DNA]</scope>
    <source>
        <strain evidence="3">wild</strain>
    </source>
</reference>
<feature type="domain" description="DUF6589" evidence="1">
    <location>
        <begin position="41"/>
        <end position="328"/>
    </location>
</feature>
<evidence type="ECO:0000313" key="3">
    <source>
        <dbReference type="Proteomes" id="UP000507470"/>
    </source>
</evidence>
<evidence type="ECO:0000259" key="1">
    <source>
        <dbReference type="Pfam" id="PF20231"/>
    </source>
</evidence>
<dbReference type="AlphaFoldDB" id="A0A6J8DHH4"/>
<keyword evidence="3" id="KW-1185">Reference proteome</keyword>
<gene>
    <name evidence="2" type="ORF">MCOR_40143</name>
</gene>
<dbReference type="EMBL" id="CACVKT020007264">
    <property type="protein sequence ID" value="CAC5406574.1"/>
    <property type="molecule type" value="Genomic_DNA"/>
</dbReference>
<proteinExistence type="predicted"/>
<organism evidence="2 3">
    <name type="scientific">Mytilus coruscus</name>
    <name type="common">Sea mussel</name>
    <dbReference type="NCBI Taxonomy" id="42192"/>
    <lineage>
        <taxon>Eukaryota</taxon>
        <taxon>Metazoa</taxon>
        <taxon>Spiralia</taxon>
        <taxon>Lophotrochozoa</taxon>
        <taxon>Mollusca</taxon>
        <taxon>Bivalvia</taxon>
        <taxon>Autobranchia</taxon>
        <taxon>Pteriomorphia</taxon>
        <taxon>Mytilida</taxon>
        <taxon>Mytiloidea</taxon>
        <taxon>Mytilidae</taxon>
        <taxon>Mytilinae</taxon>
        <taxon>Mytilus</taxon>
    </lineage>
</organism>
<name>A0A6J8DHH4_MYTCO</name>
<sequence>MTQDHQNSSKHYVQMMAIKDRVNCEAFPDGKPIGDLRDVPNSEFLPTAEENVSMRQDIIKITAEILCSHLDCFKDFQGIIDSKFQHKYSDEMKKKSYVVPLGILPLNENKTSDMIEILKTLHKYVPGSRSEEEINCEDERDDSCAGMRTIPLGGDQLTVERIRSAHLCRFDGDTPEERLEGVIAMVEDFHEKMNFLQVIMDRYYSTNSSRERGTLYQLRNIINRRNVVSDVSKGYHASADFIDLVTECHIITAALEHLNMESPSSECESLPENISKADSETKKAILLQICTAIVDKYFLNDVSQSLNKIETGDQSTASSEDKVFNYASNFTKLGIIRKVAVKST</sequence>
<dbReference type="Pfam" id="PF20231">
    <property type="entry name" value="DUF6589"/>
    <property type="match status" value="1"/>
</dbReference>
<dbReference type="Proteomes" id="UP000507470">
    <property type="component" value="Unassembled WGS sequence"/>
</dbReference>